<dbReference type="AlphaFoldDB" id="A0AAV9ZH50"/>
<dbReference type="EMBL" id="JAWWNJ010000149">
    <property type="protein sequence ID" value="KAK6981638.1"/>
    <property type="molecule type" value="Genomic_DNA"/>
</dbReference>
<organism evidence="2 3">
    <name type="scientific">Favolaschia claudopus</name>
    <dbReference type="NCBI Taxonomy" id="2862362"/>
    <lineage>
        <taxon>Eukaryota</taxon>
        <taxon>Fungi</taxon>
        <taxon>Dikarya</taxon>
        <taxon>Basidiomycota</taxon>
        <taxon>Agaricomycotina</taxon>
        <taxon>Agaricomycetes</taxon>
        <taxon>Agaricomycetidae</taxon>
        <taxon>Agaricales</taxon>
        <taxon>Marasmiineae</taxon>
        <taxon>Mycenaceae</taxon>
        <taxon>Favolaschia</taxon>
    </lineage>
</organism>
<comment type="caution">
    <text evidence="2">The sequence shown here is derived from an EMBL/GenBank/DDBJ whole genome shotgun (WGS) entry which is preliminary data.</text>
</comment>
<name>A0AAV9ZH50_9AGAR</name>
<evidence type="ECO:0000313" key="3">
    <source>
        <dbReference type="Proteomes" id="UP001362999"/>
    </source>
</evidence>
<sequence>MNPHNSETKKRKRKGAKASFKSTPVPAVASTTLTLALVEGTKLVAQDKYKRPTGDKLVDLSGRGYVKKLVLPNDSTPDQITAAVHQLFDNIPLVGVYGFRVLNVKKIKTKPISSSSVEIPVEHGITGQGSNSRSSAGSKEKTGSMDWILHDQQLVCDKVEEYLSKRFQRVFTNVTPQTFDPNI</sequence>
<keyword evidence="3" id="KW-1185">Reference proteome</keyword>
<feature type="region of interest" description="Disordered" evidence="1">
    <location>
        <begin position="1"/>
        <end position="23"/>
    </location>
</feature>
<proteinExistence type="predicted"/>
<gene>
    <name evidence="2" type="ORF">R3P38DRAFT_2808106</name>
</gene>
<protein>
    <submittedName>
        <fullName evidence="2">Uncharacterized protein</fullName>
    </submittedName>
</protein>
<evidence type="ECO:0000256" key="1">
    <source>
        <dbReference type="SAM" id="MobiDB-lite"/>
    </source>
</evidence>
<feature type="compositionally biased region" description="Polar residues" evidence="1">
    <location>
        <begin position="128"/>
        <end position="137"/>
    </location>
</feature>
<reference evidence="2 3" key="1">
    <citation type="journal article" date="2024" name="J Genomics">
        <title>Draft genome sequencing and assembly of Favolaschia claudopus CIRM-BRFM 2984 isolated from oak limbs.</title>
        <authorList>
            <person name="Navarro D."/>
            <person name="Drula E."/>
            <person name="Chaduli D."/>
            <person name="Cazenave R."/>
            <person name="Ahrendt S."/>
            <person name="Wang J."/>
            <person name="Lipzen A."/>
            <person name="Daum C."/>
            <person name="Barry K."/>
            <person name="Grigoriev I.V."/>
            <person name="Favel A."/>
            <person name="Rosso M.N."/>
            <person name="Martin F."/>
        </authorList>
    </citation>
    <scope>NUCLEOTIDE SEQUENCE [LARGE SCALE GENOMIC DNA]</scope>
    <source>
        <strain evidence="2 3">CIRM-BRFM 2984</strain>
    </source>
</reference>
<accession>A0AAV9ZH50</accession>
<evidence type="ECO:0000313" key="2">
    <source>
        <dbReference type="EMBL" id="KAK6981638.1"/>
    </source>
</evidence>
<dbReference type="Proteomes" id="UP001362999">
    <property type="component" value="Unassembled WGS sequence"/>
</dbReference>
<feature type="region of interest" description="Disordered" evidence="1">
    <location>
        <begin position="122"/>
        <end position="141"/>
    </location>
</feature>